<evidence type="ECO:0000259" key="3">
    <source>
        <dbReference type="Pfam" id="PF18962"/>
    </source>
</evidence>
<dbReference type="EMBL" id="JACYFS010000009">
    <property type="protein sequence ID" value="MBD8084415.1"/>
    <property type="molecule type" value="Genomic_DNA"/>
</dbReference>
<reference evidence="4 5" key="1">
    <citation type="submission" date="2020-09" db="EMBL/GenBank/DDBJ databases">
        <title>Genome seq and assembly of Chryseobacterium sp.</title>
        <authorList>
            <person name="Chhetri G."/>
        </authorList>
    </citation>
    <scope>NUCLEOTIDE SEQUENCE [LARGE SCALE GENOMIC DNA]</scope>
    <source>
        <strain evidence="4 5">GCR10</strain>
    </source>
</reference>
<comment type="caution">
    <text evidence="4">The sequence shown here is derived from an EMBL/GenBank/DDBJ whole genome shotgun (WGS) entry which is preliminary data.</text>
</comment>
<sequence length="532" mass="59503">MKKLLFTLIVTLLCFFPKAQNEFITTWKPSNTHNILPNNPPFPSSATQAWAPFRGTDFTIYWEEVGYPAHNSTLNNVTSQYHVLLDFGTPFNPVPANATYTVKVSNGNGNFHRIAFRDSDLGTSLNTGMGDYSKIVEINNWGTTVWSSMHNAFSGCLYLNMTATDSPNLSMVTDMSSMFSGCSSLTGNNSINNWDTSTVTNLHAAFMSCILFNQPIGNWNTSNVHNMGTMFLMCQNFNQPIGNWDTSKVIAMDAMFNNARNFNQPIGNWNVSNVDEMEFMFSNAWAFNQPIGNWDVSGVWQMNHMFASAKAFNQPVGNWNTSSATVMNGMFQNATVFNQPIGSWNTSQVNNMTNMFTNAANFNQNLGTWNLTSLLYAYGIFQNAGLNCQNYDSTLYGWSQNPATPTNISISSVAPLIYTHPAAVIARNYLINNKGWTITGDSYDDKCISALSTKENTIENDFSIYPNPTSDFIYFKNLKDVVSYKIFDISGRLVLQGNSENDRINIENLAKGSYMLQIITNKTIKILKIVKN</sequence>
<protein>
    <submittedName>
        <fullName evidence="4">BspA family leucine-rich repeat surface protein</fullName>
    </submittedName>
</protein>
<dbReference type="Pfam" id="PF18962">
    <property type="entry name" value="Por_Secre_tail"/>
    <property type="match status" value="1"/>
</dbReference>
<feature type="chain" id="PRO_5045441282" evidence="2">
    <location>
        <begin position="20"/>
        <end position="532"/>
    </location>
</feature>
<dbReference type="Pfam" id="PF03382">
    <property type="entry name" value="DUF285"/>
    <property type="match status" value="2"/>
</dbReference>
<proteinExistence type="predicted"/>
<dbReference type="InterPro" id="IPR011889">
    <property type="entry name" value="Liste_lipo_26"/>
</dbReference>
<organism evidence="4 5">
    <name type="scientific">Chryseobacterium caseinilyticum</name>
    <dbReference type="NCBI Taxonomy" id="2771428"/>
    <lineage>
        <taxon>Bacteria</taxon>
        <taxon>Pseudomonadati</taxon>
        <taxon>Bacteroidota</taxon>
        <taxon>Flavobacteriia</taxon>
        <taxon>Flavobacteriales</taxon>
        <taxon>Weeksellaceae</taxon>
        <taxon>Chryseobacterium group</taxon>
        <taxon>Chryseobacterium</taxon>
    </lineage>
</organism>
<dbReference type="RefSeq" id="WP_191738185.1">
    <property type="nucleotide sequence ID" value="NZ_JACYFS010000009.1"/>
</dbReference>
<dbReference type="Proteomes" id="UP000637299">
    <property type="component" value="Unassembled WGS sequence"/>
</dbReference>
<dbReference type="NCBIfam" id="TIGR02167">
    <property type="entry name" value="Liste_lipo_26"/>
    <property type="match status" value="5"/>
</dbReference>
<feature type="domain" description="Secretion system C-terminal sorting" evidence="3">
    <location>
        <begin position="464"/>
        <end position="529"/>
    </location>
</feature>
<dbReference type="NCBIfam" id="TIGR04183">
    <property type="entry name" value="Por_Secre_tail"/>
    <property type="match status" value="1"/>
</dbReference>
<dbReference type="InterPro" id="IPR026444">
    <property type="entry name" value="Secre_tail"/>
</dbReference>
<evidence type="ECO:0000256" key="2">
    <source>
        <dbReference type="SAM" id="SignalP"/>
    </source>
</evidence>
<feature type="signal peptide" evidence="2">
    <location>
        <begin position="1"/>
        <end position="19"/>
    </location>
</feature>
<evidence type="ECO:0000256" key="1">
    <source>
        <dbReference type="ARBA" id="ARBA00022729"/>
    </source>
</evidence>
<evidence type="ECO:0000313" key="5">
    <source>
        <dbReference type="Proteomes" id="UP000637299"/>
    </source>
</evidence>
<keyword evidence="5" id="KW-1185">Reference proteome</keyword>
<dbReference type="InterPro" id="IPR005046">
    <property type="entry name" value="DUF285"/>
</dbReference>
<accession>A0ABR8ZHR5</accession>
<name>A0ABR8ZHR5_9FLAO</name>
<evidence type="ECO:0000313" key="4">
    <source>
        <dbReference type="EMBL" id="MBD8084415.1"/>
    </source>
</evidence>
<keyword evidence="1 2" id="KW-0732">Signal</keyword>
<gene>
    <name evidence="4" type="ORF">IC610_18570</name>
</gene>